<dbReference type="Proteomes" id="UP000293519">
    <property type="component" value="Unassembled WGS sequence"/>
</dbReference>
<dbReference type="RefSeq" id="WP_130484896.1">
    <property type="nucleotide sequence ID" value="NZ_SGWW01000002.1"/>
</dbReference>
<feature type="signal peptide" evidence="3">
    <location>
        <begin position="1"/>
        <end position="29"/>
    </location>
</feature>
<keyword evidence="3" id="KW-0732">Signal</keyword>
<dbReference type="PROSITE" id="PS51257">
    <property type="entry name" value="PROKAR_LIPOPROTEIN"/>
    <property type="match status" value="1"/>
</dbReference>
<reference evidence="5 6" key="1">
    <citation type="journal article" date="2015" name="Stand. Genomic Sci.">
        <title>Genomic Encyclopedia of Bacterial and Archaeal Type Strains, Phase III: the genomes of soil and plant-associated and newly described type strains.</title>
        <authorList>
            <person name="Whitman W.B."/>
            <person name="Woyke T."/>
            <person name="Klenk H.P."/>
            <person name="Zhou Y."/>
            <person name="Lilburn T.G."/>
            <person name="Beck B.J."/>
            <person name="De Vos P."/>
            <person name="Vandamme P."/>
            <person name="Eisen J.A."/>
            <person name="Garrity G."/>
            <person name="Hugenholtz P."/>
            <person name="Kyrpides N.C."/>
        </authorList>
    </citation>
    <scope>NUCLEOTIDE SEQUENCE [LARGE SCALE GENOMIC DNA]</scope>
    <source>
        <strain evidence="5 6">CV2</strain>
    </source>
</reference>
<dbReference type="PANTHER" id="PTHR30036">
    <property type="entry name" value="D-XYLOSE-BINDING PERIPLASMIC PROTEIN"/>
    <property type="match status" value="1"/>
</dbReference>
<dbReference type="GO" id="GO:0030288">
    <property type="term" value="C:outer membrane-bounded periplasmic space"/>
    <property type="evidence" value="ECO:0007669"/>
    <property type="project" value="TreeGrafter"/>
</dbReference>
<keyword evidence="6" id="KW-1185">Reference proteome</keyword>
<evidence type="ECO:0000313" key="6">
    <source>
        <dbReference type="Proteomes" id="UP000293519"/>
    </source>
</evidence>
<organism evidence="5 6">
    <name type="scientific">Microcella putealis</name>
    <dbReference type="NCBI Taxonomy" id="337005"/>
    <lineage>
        <taxon>Bacteria</taxon>
        <taxon>Bacillati</taxon>
        <taxon>Actinomycetota</taxon>
        <taxon>Actinomycetes</taxon>
        <taxon>Micrococcales</taxon>
        <taxon>Microbacteriaceae</taxon>
        <taxon>Microcella</taxon>
    </lineage>
</organism>
<feature type="chain" id="PRO_5020253467" evidence="3">
    <location>
        <begin position="30"/>
        <end position="353"/>
    </location>
</feature>
<evidence type="ECO:0000256" key="2">
    <source>
        <dbReference type="ARBA" id="ARBA00007639"/>
    </source>
</evidence>
<feature type="domain" description="Periplasmic binding protein" evidence="4">
    <location>
        <begin position="55"/>
        <end position="319"/>
    </location>
</feature>
<gene>
    <name evidence="5" type="ORF">EV141_1014</name>
</gene>
<sequence length="353" mass="36714">MRRSPLARKSRLSLIALAAATALTLGACAADAGEAPAPSDDDSAAPAPTEETLQVAFISFAVANTYDEPMLAEIERVAAENNIEITVFDGNLDPNLQVTLVQDVIASGQYDGLITQPVFGPALVDITRQAIDAGLTVVNVDQILGDDFTTGATQVEGLAANVVFVPSEIGTKFGEQAVEACASQDLDPCNVAFLHDVKASAIGVALYDAFNAVVEGTPVQIVAEGETFYNPAAAQTAVADILTANADIDLIATSDQGLQGAVQAIEAAGRGLDEFLMIGYGGSAWGKERVSEGVVYSNVVQAPATEGRLAMEAMVDALRNGNNQGDIDPFADFPNNGVMTRDTADQFTGEWVG</sequence>
<dbReference type="InterPro" id="IPR028082">
    <property type="entry name" value="Peripla_BP_I"/>
</dbReference>
<evidence type="ECO:0000256" key="1">
    <source>
        <dbReference type="ARBA" id="ARBA00004196"/>
    </source>
</evidence>
<dbReference type="InterPro" id="IPR050555">
    <property type="entry name" value="Bact_Solute-Bind_Prot2"/>
</dbReference>
<evidence type="ECO:0000313" key="5">
    <source>
        <dbReference type="EMBL" id="RZS57304.1"/>
    </source>
</evidence>
<dbReference type="PANTHER" id="PTHR30036:SF7">
    <property type="entry name" value="ABC TRANSPORTER PERIPLASMIC-BINDING PROTEIN YPHF"/>
    <property type="match status" value="1"/>
</dbReference>
<dbReference type="OrthoDB" id="9813037at2"/>
<accession>A0A4Q7LRB6</accession>
<comment type="caution">
    <text evidence="5">The sequence shown here is derived from an EMBL/GenBank/DDBJ whole genome shotgun (WGS) entry which is preliminary data.</text>
</comment>
<dbReference type="GO" id="GO:0030246">
    <property type="term" value="F:carbohydrate binding"/>
    <property type="evidence" value="ECO:0007669"/>
    <property type="project" value="TreeGrafter"/>
</dbReference>
<evidence type="ECO:0000259" key="4">
    <source>
        <dbReference type="Pfam" id="PF13407"/>
    </source>
</evidence>
<dbReference type="SUPFAM" id="SSF53822">
    <property type="entry name" value="Periplasmic binding protein-like I"/>
    <property type="match status" value="1"/>
</dbReference>
<comment type="similarity">
    <text evidence="2">Belongs to the bacterial solute-binding protein 2 family.</text>
</comment>
<proteinExistence type="inferred from homology"/>
<dbReference type="CDD" id="cd01536">
    <property type="entry name" value="PBP1_ABC_sugar_binding-like"/>
    <property type="match status" value="1"/>
</dbReference>
<dbReference type="EMBL" id="SGWW01000002">
    <property type="protein sequence ID" value="RZS57304.1"/>
    <property type="molecule type" value="Genomic_DNA"/>
</dbReference>
<protein>
    <submittedName>
        <fullName evidence="5">Monosaccharide ABC transporter substrate-binding protein (CUT2 family)</fullName>
    </submittedName>
</protein>
<dbReference type="Gene3D" id="3.40.50.2300">
    <property type="match status" value="2"/>
</dbReference>
<comment type="subcellular location">
    <subcellularLocation>
        <location evidence="1">Cell envelope</location>
    </subcellularLocation>
</comment>
<dbReference type="Pfam" id="PF13407">
    <property type="entry name" value="Peripla_BP_4"/>
    <property type="match status" value="1"/>
</dbReference>
<dbReference type="InterPro" id="IPR025997">
    <property type="entry name" value="SBP_2_dom"/>
</dbReference>
<evidence type="ECO:0000256" key="3">
    <source>
        <dbReference type="SAM" id="SignalP"/>
    </source>
</evidence>
<dbReference type="AlphaFoldDB" id="A0A4Q7LRB6"/>
<name>A0A4Q7LRB6_9MICO</name>